<dbReference type="AlphaFoldDB" id="A0A2P8GY55"/>
<name>A0A2P8GY55_9MICO</name>
<comment type="caution">
    <text evidence="3">The sequence shown here is derived from an EMBL/GenBank/DDBJ whole genome shotgun (WGS) entry which is preliminary data.</text>
</comment>
<dbReference type="PIRSF" id="PIRSF002741">
    <property type="entry name" value="MppA"/>
    <property type="match status" value="1"/>
</dbReference>
<dbReference type="OrthoDB" id="9796817at2"/>
<evidence type="ECO:0000313" key="3">
    <source>
        <dbReference type="EMBL" id="PSL38894.1"/>
    </source>
</evidence>
<organism evidence="3 5">
    <name type="scientific">Labedella gwakjiensis</name>
    <dbReference type="NCBI Taxonomy" id="390269"/>
    <lineage>
        <taxon>Bacteria</taxon>
        <taxon>Bacillati</taxon>
        <taxon>Actinomycetota</taxon>
        <taxon>Actinomycetes</taxon>
        <taxon>Micrococcales</taxon>
        <taxon>Microbacteriaceae</taxon>
        <taxon>Labedella</taxon>
    </lineage>
</organism>
<dbReference type="Gene3D" id="3.90.76.10">
    <property type="entry name" value="Dipeptide-binding Protein, Domain 1"/>
    <property type="match status" value="1"/>
</dbReference>
<keyword evidence="1" id="KW-0732">Signal</keyword>
<sequence>MSRFRRNAVVGLALVAALALTSCTSGTDTTNTPDADASVTVGLVLEPTDLDIRHTSGAALEQVLIDNVYEGLVSRTASGEIEDNLASSHEVSDDGLTYTFTLNDGITFHSGNEATVDDVVWSLNGVKDDETLIDHANFANVSSIAADGDDTVVITLTAPDSNFLWNLTGRGGLVFEQADDTDLSTGANGTGPFTLGEWKQGASISLDRFDDYWGDAAQVSEVVFEYIPDATAGVNAIVAGDIDVLTPVDANLRSQVDAVDELTITEGRTTDKYTLAFNNARAPLDDVRVREALRLAIDHEAIIAAIGGAGVEQGGPIPELDPGYEDLTDVRPFDPERAKQLLAEAGQSDLELTLTIPNIYANTVSNVLVSQFKDVGVTLDVDSVEFSAWLEDVYTNKDYDLSFVDHLEARDFGNWANPDYYFGYDNPEVQSLFQESVAATSDDEAADLLAQAARIVAEDHAGDVLYNATALTAVADGITGFPTDSPNARLDLGELAVG</sequence>
<feature type="chain" id="PRO_5015162865" evidence="1">
    <location>
        <begin position="28"/>
        <end position="498"/>
    </location>
</feature>
<dbReference type="Proteomes" id="UP000241203">
    <property type="component" value="Unassembled WGS sequence"/>
</dbReference>
<dbReference type="GO" id="GO:0015833">
    <property type="term" value="P:peptide transport"/>
    <property type="evidence" value="ECO:0007669"/>
    <property type="project" value="TreeGrafter"/>
</dbReference>
<dbReference type="GO" id="GO:1904680">
    <property type="term" value="F:peptide transmembrane transporter activity"/>
    <property type="evidence" value="ECO:0007669"/>
    <property type="project" value="TreeGrafter"/>
</dbReference>
<evidence type="ECO:0000256" key="1">
    <source>
        <dbReference type="SAM" id="SignalP"/>
    </source>
</evidence>
<evidence type="ECO:0000259" key="2">
    <source>
        <dbReference type="Pfam" id="PF00496"/>
    </source>
</evidence>
<reference evidence="4 6" key="2">
    <citation type="submission" date="2018-12" db="EMBL/GenBank/DDBJ databases">
        <authorList>
            <person name="hu s."/>
            <person name="Xu Y."/>
            <person name="Xu B."/>
            <person name="Li F."/>
        </authorList>
    </citation>
    <scope>NUCLEOTIDE SEQUENCE [LARGE SCALE GENOMIC DNA]</scope>
    <source>
        <strain evidence="4 6">KSW2-17</strain>
    </source>
</reference>
<dbReference type="GO" id="GO:0042597">
    <property type="term" value="C:periplasmic space"/>
    <property type="evidence" value="ECO:0007669"/>
    <property type="project" value="UniProtKB-ARBA"/>
</dbReference>
<dbReference type="Gene3D" id="3.10.105.10">
    <property type="entry name" value="Dipeptide-binding Protein, Domain 3"/>
    <property type="match status" value="1"/>
</dbReference>
<dbReference type="Pfam" id="PF00496">
    <property type="entry name" value="SBP_bac_5"/>
    <property type="match status" value="1"/>
</dbReference>
<dbReference type="PANTHER" id="PTHR30290">
    <property type="entry name" value="PERIPLASMIC BINDING COMPONENT OF ABC TRANSPORTER"/>
    <property type="match status" value="1"/>
</dbReference>
<gene>
    <name evidence="3" type="ORF">CLV49_2524</name>
    <name evidence="4" type="ORF">ELQ93_06600</name>
</gene>
<dbReference type="GO" id="GO:0043190">
    <property type="term" value="C:ATP-binding cassette (ABC) transporter complex"/>
    <property type="evidence" value="ECO:0007669"/>
    <property type="project" value="InterPro"/>
</dbReference>
<evidence type="ECO:0000313" key="4">
    <source>
        <dbReference type="EMBL" id="RUQ86640.1"/>
    </source>
</evidence>
<evidence type="ECO:0000313" key="5">
    <source>
        <dbReference type="Proteomes" id="UP000241203"/>
    </source>
</evidence>
<reference evidence="3 5" key="1">
    <citation type="submission" date="2018-03" db="EMBL/GenBank/DDBJ databases">
        <title>Genomic Encyclopedia of Archaeal and Bacterial Type Strains, Phase II (KMG-II): from individual species to whole genera.</title>
        <authorList>
            <person name="Goeker M."/>
        </authorList>
    </citation>
    <scope>NUCLEOTIDE SEQUENCE [LARGE SCALE GENOMIC DNA]</scope>
    <source>
        <strain evidence="3 5">DSM 21548</strain>
    </source>
</reference>
<dbReference type="EMBL" id="PYAU01000001">
    <property type="protein sequence ID" value="PSL38894.1"/>
    <property type="molecule type" value="Genomic_DNA"/>
</dbReference>
<dbReference type="InterPro" id="IPR039424">
    <property type="entry name" value="SBP_5"/>
</dbReference>
<feature type="domain" description="Solute-binding protein family 5" evidence="2">
    <location>
        <begin position="81"/>
        <end position="405"/>
    </location>
</feature>
<protein>
    <submittedName>
        <fullName evidence="4">ABC transporter substrate-binding protein</fullName>
    </submittedName>
    <submittedName>
        <fullName evidence="3">Peptide/nickel transport system substrate-binding protein</fullName>
    </submittedName>
</protein>
<dbReference type="PROSITE" id="PS51257">
    <property type="entry name" value="PROKAR_LIPOPROTEIN"/>
    <property type="match status" value="1"/>
</dbReference>
<keyword evidence="6" id="KW-1185">Reference proteome</keyword>
<feature type="signal peptide" evidence="1">
    <location>
        <begin position="1"/>
        <end position="27"/>
    </location>
</feature>
<dbReference type="RefSeq" id="WP_106563837.1">
    <property type="nucleotide sequence ID" value="NZ_PYAU01000001.1"/>
</dbReference>
<dbReference type="InterPro" id="IPR000914">
    <property type="entry name" value="SBP_5_dom"/>
</dbReference>
<accession>A0A2P8GY55</accession>
<evidence type="ECO:0000313" key="6">
    <source>
        <dbReference type="Proteomes" id="UP000268291"/>
    </source>
</evidence>
<proteinExistence type="predicted"/>
<dbReference type="EMBL" id="RZGY01000001">
    <property type="protein sequence ID" value="RUQ86640.1"/>
    <property type="molecule type" value="Genomic_DNA"/>
</dbReference>
<dbReference type="Proteomes" id="UP000268291">
    <property type="component" value="Unassembled WGS sequence"/>
</dbReference>
<dbReference type="SUPFAM" id="SSF53850">
    <property type="entry name" value="Periplasmic binding protein-like II"/>
    <property type="match status" value="1"/>
</dbReference>
<dbReference type="InterPro" id="IPR030678">
    <property type="entry name" value="Peptide/Ni-bd"/>
</dbReference>
<dbReference type="Gene3D" id="3.40.190.10">
    <property type="entry name" value="Periplasmic binding protein-like II"/>
    <property type="match status" value="1"/>
</dbReference>